<keyword evidence="10" id="KW-1185">Reference proteome</keyword>
<dbReference type="InterPro" id="IPR051050">
    <property type="entry name" value="Lipid_II_flippase_MurJ/MviN"/>
</dbReference>
<evidence type="ECO:0000256" key="4">
    <source>
        <dbReference type="ARBA" id="ARBA00022960"/>
    </source>
</evidence>
<evidence type="ECO:0000256" key="7">
    <source>
        <dbReference type="ARBA" id="ARBA00023136"/>
    </source>
</evidence>
<feature type="transmembrane region" description="Helical" evidence="8">
    <location>
        <begin position="239"/>
        <end position="259"/>
    </location>
</feature>
<evidence type="ECO:0000256" key="8">
    <source>
        <dbReference type="SAM" id="Phobius"/>
    </source>
</evidence>
<dbReference type="GO" id="GO:0015648">
    <property type="term" value="F:lipid-linked peptidoglycan transporter activity"/>
    <property type="evidence" value="ECO:0007669"/>
    <property type="project" value="TreeGrafter"/>
</dbReference>
<evidence type="ECO:0000256" key="1">
    <source>
        <dbReference type="ARBA" id="ARBA00004651"/>
    </source>
</evidence>
<dbReference type="EMBL" id="CP042305">
    <property type="protein sequence ID" value="QDZ15526.1"/>
    <property type="molecule type" value="Genomic_DNA"/>
</dbReference>
<keyword evidence="6 8" id="KW-1133">Transmembrane helix</keyword>
<feature type="transmembrane region" description="Helical" evidence="8">
    <location>
        <begin position="52"/>
        <end position="75"/>
    </location>
</feature>
<reference evidence="9 10" key="1">
    <citation type="submission" date="2019-07" db="EMBL/GenBank/DDBJ databases">
        <title>Full genome sequence of Humibacter sp. WJ7-1.</title>
        <authorList>
            <person name="Im W.-T."/>
        </authorList>
    </citation>
    <scope>NUCLEOTIDE SEQUENCE [LARGE SCALE GENOMIC DNA]</scope>
    <source>
        <strain evidence="9 10">WJ7-1</strain>
    </source>
</reference>
<dbReference type="InterPro" id="IPR004268">
    <property type="entry name" value="MurJ"/>
</dbReference>
<comment type="subcellular location">
    <subcellularLocation>
        <location evidence="1">Cell membrane</location>
        <topology evidence="1">Multi-pass membrane protein</topology>
    </subcellularLocation>
</comment>
<keyword evidence="5" id="KW-0573">Peptidoglycan synthesis</keyword>
<dbReference type="OrthoDB" id="9786339at2"/>
<dbReference type="PANTHER" id="PTHR47019:SF1">
    <property type="entry name" value="LIPID II FLIPPASE MURJ"/>
    <property type="match status" value="1"/>
</dbReference>
<keyword evidence="7 8" id="KW-0472">Membrane</keyword>
<gene>
    <name evidence="9" type="ORF">FPZ11_12825</name>
</gene>
<accession>A0A5B8M5E9</accession>
<proteinExistence type="predicted"/>
<feature type="transmembrane region" description="Helical" evidence="8">
    <location>
        <begin position="451"/>
        <end position="477"/>
    </location>
</feature>
<name>A0A5B8M5E9_9MICO</name>
<dbReference type="GO" id="GO:0009252">
    <property type="term" value="P:peptidoglycan biosynthetic process"/>
    <property type="evidence" value="ECO:0007669"/>
    <property type="project" value="UniProtKB-KW"/>
</dbReference>
<evidence type="ECO:0000313" key="10">
    <source>
        <dbReference type="Proteomes" id="UP000320216"/>
    </source>
</evidence>
<dbReference type="KEGG" id="huw:FPZ11_12825"/>
<feature type="transmembrane region" description="Helical" evidence="8">
    <location>
        <begin position="190"/>
        <end position="218"/>
    </location>
</feature>
<feature type="transmembrane region" description="Helical" evidence="8">
    <location>
        <begin position="155"/>
        <end position="178"/>
    </location>
</feature>
<evidence type="ECO:0000313" key="9">
    <source>
        <dbReference type="EMBL" id="QDZ15526.1"/>
    </source>
</evidence>
<evidence type="ECO:0000256" key="5">
    <source>
        <dbReference type="ARBA" id="ARBA00022984"/>
    </source>
</evidence>
<dbReference type="AlphaFoldDB" id="A0A5B8M5E9"/>
<feature type="transmembrane region" description="Helical" evidence="8">
    <location>
        <begin position="279"/>
        <end position="302"/>
    </location>
</feature>
<dbReference type="GO" id="GO:0034204">
    <property type="term" value="P:lipid translocation"/>
    <property type="evidence" value="ECO:0007669"/>
    <property type="project" value="TreeGrafter"/>
</dbReference>
<evidence type="ECO:0000256" key="6">
    <source>
        <dbReference type="ARBA" id="ARBA00022989"/>
    </source>
</evidence>
<feature type="transmembrane region" description="Helical" evidence="8">
    <location>
        <begin position="323"/>
        <end position="345"/>
    </location>
</feature>
<evidence type="ECO:0000256" key="3">
    <source>
        <dbReference type="ARBA" id="ARBA00022692"/>
    </source>
</evidence>
<sequence length="540" mass="57254">MASVGRASAMLASGTMVSRVLGFVRTWVLLQAIGAIADGANAYSTATQVPNSIYAIIAQGILSAILVPQIVRASVHADGGKAYINKLVTLGILIFFAVATVATLLSPWLAVLFGARGAFAQLVTAFAYWSLPQIFFLGLYTLLGEVLNARKSFGPFTWAPALNNVVSIVMLIVFIVAFGGDPGSHRPIDAWTPGMIAVLGGGATLGIAVQALVLFFFWRRVGLTFRFDFHWRGVDLGSAGKAAGWTFAMLIGTQVAGLIETNVANTVATLNVASVTAMATAWLIFMLPHSIVAVSIVTAYYTRMAEHARAADHASFRSDFSTATRTISLLICFFSVAIIVAAYPISVVFTTASYVQLGNVLIGYAVGLVPFCILFVIQRAFYALGDTRTPFMFTLVQIAIAIAGVLLCLLIVPEYRAMGIALVVSGAGTVQAVVAAFLLRRKLRRLDGRRILGGLWRFLASAVVAGGAGLLVVWLLGGYSDGFAVQGKLTAIVSIAVIGVVMLAVYAGMLRVLRTQEFGAAWAMVQGRIPGRSGRSRGPE</sequence>
<evidence type="ECO:0000256" key="2">
    <source>
        <dbReference type="ARBA" id="ARBA00022475"/>
    </source>
</evidence>
<dbReference type="PRINTS" id="PR01806">
    <property type="entry name" value="VIRFACTRMVIN"/>
</dbReference>
<protein>
    <recommendedName>
        <fullName evidence="11">Murein biosynthesis integral membrane protein MurJ</fullName>
    </recommendedName>
</protein>
<keyword evidence="4" id="KW-0133">Cell shape</keyword>
<keyword evidence="2" id="KW-1003">Cell membrane</keyword>
<evidence type="ECO:0008006" key="11">
    <source>
        <dbReference type="Google" id="ProtNLM"/>
    </source>
</evidence>
<dbReference type="PANTHER" id="PTHR47019">
    <property type="entry name" value="LIPID II FLIPPASE MURJ"/>
    <property type="match status" value="1"/>
</dbReference>
<keyword evidence="3 8" id="KW-0812">Transmembrane</keyword>
<dbReference type="Proteomes" id="UP000320216">
    <property type="component" value="Chromosome"/>
</dbReference>
<dbReference type="GO" id="GO:0008360">
    <property type="term" value="P:regulation of cell shape"/>
    <property type="evidence" value="ECO:0007669"/>
    <property type="project" value="UniProtKB-KW"/>
</dbReference>
<feature type="transmembrane region" description="Helical" evidence="8">
    <location>
        <begin position="357"/>
        <end position="377"/>
    </location>
</feature>
<feature type="transmembrane region" description="Helical" evidence="8">
    <location>
        <begin position="418"/>
        <end position="439"/>
    </location>
</feature>
<feature type="transmembrane region" description="Helical" evidence="8">
    <location>
        <begin position="489"/>
        <end position="509"/>
    </location>
</feature>
<dbReference type="Pfam" id="PF03023">
    <property type="entry name" value="MurJ"/>
    <property type="match status" value="1"/>
</dbReference>
<dbReference type="GO" id="GO:0005886">
    <property type="term" value="C:plasma membrane"/>
    <property type="evidence" value="ECO:0007669"/>
    <property type="project" value="UniProtKB-SubCell"/>
</dbReference>
<feature type="transmembrane region" description="Helical" evidence="8">
    <location>
        <begin position="87"/>
        <end position="113"/>
    </location>
</feature>
<organism evidence="9 10">
    <name type="scientific">Humibacter ginsenosidimutans</name>
    <dbReference type="NCBI Taxonomy" id="2599293"/>
    <lineage>
        <taxon>Bacteria</taxon>
        <taxon>Bacillati</taxon>
        <taxon>Actinomycetota</taxon>
        <taxon>Actinomycetes</taxon>
        <taxon>Micrococcales</taxon>
        <taxon>Microbacteriaceae</taxon>
        <taxon>Humibacter</taxon>
    </lineage>
</organism>
<feature type="transmembrane region" description="Helical" evidence="8">
    <location>
        <begin position="119"/>
        <end position="143"/>
    </location>
</feature>
<feature type="transmembrane region" description="Helical" evidence="8">
    <location>
        <begin position="389"/>
        <end position="412"/>
    </location>
</feature>